<dbReference type="Gene3D" id="1.20.1740.10">
    <property type="entry name" value="Amino acid/polyamine transporter I"/>
    <property type="match status" value="1"/>
</dbReference>
<keyword evidence="8" id="KW-1185">Reference proteome</keyword>
<dbReference type="PANTHER" id="PTHR42770:SF11">
    <property type="entry name" value="INNER MEMBRANE TRANSPORT PROTEIN YBAT"/>
    <property type="match status" value="1"/>
</dbReference>
<feature type="transmembrane region" description="Helical" evidence="6">
    <location>
        <begin position="299"/>
        <end position="324"/>
    </location>
</feature>
<dbReference type="GO" id="GO:0022857">
    <property type="term" value="F:transmembrane transporter activity"/>
    <property type="evidence" value="ECO:0007669"/>
    <property type="project" value="InterPro"/>
</dbReference>
<feature type="transmembrane region" description="Helical" evidence="6">
    <location>
        <begin position="428"/>
        <end position="450"/>
    </location>
</feature>
<name>A0A1H3N650_9ACTN</name>
<dbReference type="InterPro" id="IPR050367">
    <property type="entry name" value="APC_superfamily"/>
</dbReference>
<feature type="transmembrane region" description="Helical" evidence="6">
    <location>
        <begin position="403"/>
        <end position="422"/>
    </location>
</feature>
<protein>
    <submittedName>
        <fullName evidence="7">Amino acid/polyamine/organocation transporter, APC superfamily</fullName>
    </submittedName>
</protein>
<gene>
    <name evidence="7" type="ORF">SAMN05421684_1865</name>
</gene>
<comment type="subcellular location">
    <subcellularLocation>
        <location evidence="1">Cell membrane</location>
        <topology evidence="1">Multi-pass membrane protein</topology>
    </subcellularLocation>
</comment>
<feature type="transmembrane region" description="Helical" evidence="6">
    <location>
        <begin position="169"/>
        <end position="191"/>
    </location>
</feature>
<dbReference type="Pfam" id="PF13520">
    <property type="entry name" value="AA_permease_2"/>
    <property type="match status" value="1"/>
</dbReference>
<dbReference type="PIRSF" id="PIRSF006060">
    <property type="entry name" value="AA_transporter"/>
    <property type="match status" value="1"/>
</dbReference>
<feature type="transmembrane region" description="Helical" evidence="6">
    <location>
        <begin position="374"/>
        <end position="391"/>
    </location>
</feature>
<keyword evidence="2" id="KW-1003">Cell membrane</keyword>
<evidence type="ECO:0000256" key="1">
    <source>
        <dbReference type="ARBA" id="ARBA00004651"/>
    </source>
</evidence>
<keyword evidence="5 6" id="KW-0472">Membrane</keyword>
<accession>A0A1H3N650</accession>
<evidence type="ECO:0000256" key="5">
    <source>
        <dbReference type="ARBA" id="ARBA00023136"/>
    </source>
</evidence>
<feature type="transmembrane region" description="Helical" evidence="6">
    <location>
        <begin position="203"/>
        <end position="226"/>
    </location>
</feature>
<evidence type="ECO:0000256" key="2">
    <source>
        <dbReference type="ARBA" id="ARBA00022475"/>
    </source>
</evidence>
<keyword evidence="4 6" id="KW-1133">Transmembrane helix</keyword>
<organism evidence="7 8">
    <name type="scientific">Asanoa ishikariensis</name>
    <dbReference type="NCBI Taxonomy" id="137265"/>
    <lineage>
        <taxon>Bacteria</taxon>
        <taxon>Bacillati</taxon>
        <taxon>Actinomycetota</taxon>
        <taxon>Actinomycetes</taxon>
        <taxon>Micromonosporales</taxon>
        <taxon>Micromonosporaceae</taxon>
        <taxon>Asanoa</taxon>
    </lineage>
</organism>
<dbReference type="Proteomes" id="UP000199632">
    <property type="component" value="Unassembled WGS sequence"/>
</dbReference>
<feature type="transmembrane region" description="Helical" evidence="6">
    <location>
        <begin position="30"/>
        <end position="47"/>
    </location>
</feature>
<proteinExistence type="predicted"/>
<feature type="transmembrane region" description="Helical" evidence="6">
    <location>
        <begin position="143"/>
        <end position="162"/>
    </location>
</feature>
<feature type="transmembrane region" description="Helical" evidence="6">
    <location>
        <begin position="247"/>
        <end position="269"/>
    </location>
</feature>
<feature type="transmembrane region" description="Helical" evidence="6">
    <location>
        <begin position="59"/>
        <end position="81"/>
    </location>
</feature>
<evidence type="ECO:0000313" key="8">
    <source>
        <dbReference type="Proteomes" id="UP000199632"/>
    </source>
</evidence>
<feature type="transmembrane region" description="Helical" evidence="6">
    <location>
        <begin position="102"/>
        <end position="123"/>
    </location>
</feature>
<dbReference type="STRING" id="137265.SAMN05421684_1865"/>
<sequence>MALGMTIDTNTAEPTRPAGEGLRRVISRPMLTFFIVGDILGAGIYSLTGEVGGEVGGAIWASFLVAFALAFLTAFAYMELVTKYPQAAGGALYCDRAFRIKFLSFLVTFAIMASGVTSATFAASRVGGDYFTGLFGVEDPPMVLIGIIAILLVAAVNLWGVAESVRVNVVITCIELAGLLFIIGVGIVVLGGGDGDPGQAFTFSGTGFGVVTGLLTGAATAFYAFLGFEDSVNLAEETEEPSRSFPPAMITGLVLAGVVYLLVAFTAAMTVPLDVLTESTAPLLEVVRLGAPDLPVTEIFSAVSIIAVTNTMLINMLMASRLLYGMAQRDVLPGVFGRLGPRRTPWVSIAFTTVISIVLLFFVDDLGDLSDTTVLLLTAVFLLVNVSALYLRRDPVDHPHFRAPTAVLVLGAVVSLIFLLPMVREASIYVLALWLLLGGVALWAVNWAFLRSRRSAAR</sequence>
<dbReference type="GO" id="GO:0005886">
    <property type="term" value="C:plasma membrane"/>
    <property type="evidence" value="ECO:0007669"/>
    <property type="project" value="UniProtKB-SubCell"/>
</dbReference>
<feature type="transmembrane region" description="Helical" evidence="6">
    <location>
        <begin position="345"/>
        <end position="362"/>
    </location>
</feature>
<keyword evidence="3 6" id="KW-0812">Transmembrane</keyword>
<evidence type="ECO:0000256" key="6">
    <source>
        <dbReference type="SAM" id="Phobius"/>
    </source>
</evidence>
<evidence type="ECO:0000313" key="7">
    <source>
        <dbReference type="EMBL" id="SDY84431.1"/>
    </source>
</evidence>
<evidence type="ECO:0000256" key="3">
    <source>
        <dbReference type="ARBA" id="ARBA00022692"/>
    </source>
</evidence>
<dbReference type="EMBL" id="FNQB01000001">
    <property type="protein sequence ID" value="SDY84431.1"/>
    <property type="molecule type" value="Genomic_DNA"/>
</dbReference>
<dbReference type="PANTHER" id="PTHR42770">
    <property type="entry name" value="AMINO ACID TRANSPORTER-RELATED"/>
    <property type="match status" value="1"/>
</dbReference>
<evidence type="ECO:0000256" key="4">
    <source>
        <dbReference type="ARBA" id="ARBA00022989"/>
    </source>
</evidence>
<reference evidence="8" key="1">
    <citation type="submission" date="2016-10" db="EMBL/GenBank/DDBJ databases">
        <authorList>
            <person name="Varghese N."/>
            <person name="Submissions S."/>
        </authorList>
    </citation>
    <scope>NUCLEOTIDE SEQUENCE [LARGE SCALE GENOMIC DNA]</scope>
    <source>
        <strain evidence="8">DSM 44718</strain>
    </source>
</reference>
<dbReference type="AlphaFoldDB" id="A0A1H3N650"/>
<dbReference type="InterPro" id="IPR002293">
    <property type="entry name" value="AA/rel_permease1"/>
</dbReference>